<dbReference type="PANTHER" id="PTHR38790">
    <property type="entry name" value="2EXR DOMAIN-CONTAINING PROTEIN-RELATED"/>
    <property type="match status" value="1"/>
</dbReference>
<feature type="region of interest" description="Disordered" evidence="1">
    <location>
        <begin position="1"/>
        <end position="30"/>
    </location>
</feature>
<feature type="region of interest" description="Disordered" evidence="1">
    <location>
        <begin position="250"/>
        <end position="282"/>
    </location>
</feature>
<reference evidence="2 3" key="1">
    <citation type="submission" date="2015-09" db="EMBL/GenBank/DDBJ databases">
        <title>Host preference determinants of Valsa canker pathogens revealed by comparative genomics.</title>
        <authorList>
            <person name="Yin Z."/>
            <person name="Huang L."/>
        </authorList>
    </citation>
    <scope>NUCLEOTIDE SEQUENCE [LARGE SCALE GENOMIC DNA]</scope>
    <source>
        <strain evidence="2 3">YSFL</strain>
    </source>
</reference>
<evidence type="ECO:0000256" key="1">
    <source>
        <dbReference type="SAM" id="MobiDB-lite"/>
    </source>
</evidence>
<comment type="caution">
    <text evidence="2">The sequence shown here is derived from an EMBL/GenBank/DDBJ whole genome shotgun (WGS) entry which is preliminary data.</text>
</comment>
<sequence>MSSQSKRKLDSAQEKPAKKPRKAVETRHARCEKKEPVGLMSLPTELRILIYKEVLYEDNGEEGDIKIKFRKRSQTTPFFQTFAIPQGAAHFLKLLQVNKKVNCEAAEILYAKTFQFKDPRTLQTFLIRVPAQTLCYIRRIGLENWQHPQQLDVMLTPTFALLRGAKKLEEFHFPIHILEGGITDHRKLLPAEQGETLACTIGRSCAAVLYRYGYPMLVPWMEKSDNKGLEEAAEELGALVKMPDQAFERAASSKLTEGLKPATEDDEKTRKEKKRTREERLNEARETMLEVLVKLHRSPSFRTTLMKGYGGSQT</sequence>
<organism evidence="2 3">
    <name type="scientific">Cytospora chrysosperma</name>
    <name type="common">Cytospora canker fungus</name>
    <name type="synonym">Sphaeria chrysosperma</name>
    <dbReference type="NCBI Taxonomy" id="252740"/>
    <lineage>
        <taxon>Eukaryota</taxon>
        <taxon>Fungi</taxon>
        <taxon>Dikarya</taxon>
        <taxon>Ascomycota</taxon>
        <taxon>Pezizomycotina</taxon>
        <taxon>Sordariomycetes</taxon>
        <taxon>Sordariomycetidae</taxon>
        <taxon>Diaporthales</taxon>
        <taxon>Cytosporaceae</taxon>
        <taxon>Cytospora</taxon>
    </lineage>
</organism>
<keyword evidence="3" id="KW-1185">Reference proteome</keyword>
<dbReference type="OrthoDB" id="5420711at2759"/>
<gene>
    <name evidence="2" type="ORF">VSDG_03363</name>
</gene>
<dbReference type="EMBL" id="LJZO01000008">
    <property type="protein sequence ID" value="ROW00703.1"/>
    <property type="molecule type" value="Genomic_DNA"/>
</dbReference>
<dbReference type="STRING" id="252740.A0A423WBP2"/>
<dbReference type="Proteomes" id="UP000284375">
    <property type="component" value="Unassembled WGS sequence"/>
</dbReference>
<dbReference type="AlphaFoldDB" id="A0A423WBP2"/>
<evidence type="ECO:0000313" key="3">
    <source>
        <dbReference type="Proteomes" id="UP000284375"/>
    </source>
</evidence>
<accession>A0A423WBP2</accession>
<name>A0A423WBP2_CYTCH</name>
<evidence type="ECO:0000313" key="2">
    <source>
        <dbReference type="EMBL" id="ROW00703.1"/>
    </source>
</evidence>
<proteinExistence type="predicted"/>
<protein>
    <submittedName>
        <fullName evidence="2">Uncharacterized protein</fullName>
    </submittedName>
</protein>
<feature type="compositionally biased region" description="Basic and acidic residues" evidence="1">
    <location>
        <begin position="7"/>
        <end position="30"/>
    </location>
</feature>
<feature type="compositionally biased region" description="Basic and acidic residues" evidence="1">
    <location>
        <begin position="267"/>
        <end position="282"/>
    </location>
</feature>